<keyword evidence="1" id="KW-0732">Signal</keyword>
<gene>
    <name evidence="2" type="ORF">PCON_10676</name>
</gene>
<protein>
    <submittedName>
        <fullName evidence="2">Uncharacterized protein</fullName>
    </submittedName>
</protein>
<accession>U4LPX9</accession>
<keyword evidence="3" id="KW-1185">Reference proteome</keyword>
<dbReference type="Proteomes" id="UP000018144">
    <property type="component" value="Unassembled WGS sequence"/>
</dbReference>
<sequence length="110" mass="11949">MQLSSIVTLLSTASLCLAISTGSAADPLQIWKPVDLTLEDTTPSSLANSISALLCRKWDFKMCSHTFNDPDVCYGLVGSEIDTKYVPPWKLGCSWAFADEDDIKDPIGCC</sequence>
<dbReference type="EMBL" id="HF935589">
    <property type="protein sequence ID" value="CCX31375.1"/>
    <property type="molecule type" value="Genomic_DNA"/>
</dbReference>
<name>U4LPX9_PYROM</name>
<reference evidence="2 3" key="1">
    <citation type="journal article" date="2013" name="PLoS Genet.">
        <title>The genome and development-dependent transcriptomes of Pyronema confluens: a window into fungal evolution.</title>
        <authorList>
            <person name="Traeger S."/>
            <person name="Altegoer F."/>
            <person name="Freitag M."/>
            <person name="Gabaldon T."/>
            <person name="Kempken F."/>
            <person name="Kumar A."/>
            <person name="Marcet-Houben M."/>
            <person name="Poggeler S."/>
            <person name="Stajich J.E."/>
            <person name="Nowrousian M."/>
        </authorList>
    </citation>
    <scope>NUCLEOTIDE SEQUENCE [LARGE SCALE GENOMIC DNA]</scope>
    <source>
        <strain evidence="3">CBS 100304</strain>
        <tissue evidence="2">Vegetative mycelium</tissue>
    </source>
</reference>
<evidence type="ECO:0000256" key="1">
    <source>
        <dbReference type="SAM" id="SignalP"/>
    </source>
</evidence>
<organism evidence="2 3">
    <name type="scientific">Pyronema omphalodes (strain CBS 100304)</name>
    <name type="common">Pyronema confluens</name>
    <dbReference type="NCBI Taxonomy" id="1076935"/>
    <lineage>
        <taxon>Eukaryota</taxon>
        <taxon>Fungi</taxon>
        <taxon>Dikarya</taxon>
        <taxon>Ascomycota</taxon>
        <taxon>Pezizomycotina</taxon>
        <taxon>Pezizomycetes</taxon>
        <taxon>Pezizales</taxon>
        <taxon>Pyronemataceae</taxon>
        <taxon>Pyronema</taxon>
    </lineage>
</organism>
<feature type="chain" id="PRO_5004652262" evidence="1">
    <location>
        <begin position="19"/>
        <end position="110"/>
    </location>
</feature>
<feature type="signal peptide" evidence="1">
    <location>
        <begin position="1"/>
        <end position="18"/>
    </location>
</feature>
<evidence type="ECO:0000313" key="3">
    <source>
        <dbReference type="Proteomes" id="UP000018144"/>
    </source>
</evidence>
<dbReference type="AlphaFoldDB" id="U4LPX9"/>
<evidence type="ECO:0000313" key="2">
    <source>
        <dbReference type="EMBL" id="CCX31375.1"/>
    </source>
</evidence>
<proteinExistence type="predicted"/>